<dbReference type="SMART" id="SM00867">
    <property type="entry name" value="YceI"/>
    <property type="match status" value="1"/>
</dbReference>
<evidence type="ECO:0000256" key="3">
    <source>
        <dbReference type="ARBA" id="ARBA00022448"/>
    </source>
</evidence>
<evidence type="ECO:0000259" key="15">
    <source>
        <dbReference type="SMART" id="SM00867"/>
    </source>
</evidence>
<evidence type="ECO:0000256" key="7">
    <source>
        <dbReference type="ARBA" id="ARBA00022723"/>
    </source>
</evidence>
<feature type="transmembrane region" description="Helical" evidence="14">
    <location>
        <begin position="55"/>
        <end position="75"/>
    </location>
</feature>
<keyword evidence="9 14" id="KW-1133">Transmembrane helix</keyword>
<evidence type="ECO:0000256" key="11">
    <source>
        <dbReference type="ARBA" id="ARBA00023136"/>
    </source>
</evidence>
<keyword evidence="10" id="KW-0408">Iron</keyword>
<keyword evidence="6 14" id="KW-0812">Transmembrane</keyword>
<dbReference type="GO" id="GO:0009055">
    <property type="term" value="F:electron transfer activity"/>
    <property type="evidence" value="ECO:0007669"/>
    <property type="project" value="InterPro"/>
</dbReference>
<evidence type="ECO:0000256" key="14">
    <source>
        <dbReference type="SAM" id="Phobius"/>
    </source>
</evidence>
<dbReference type="PANTHER" id="PTHR30529">
    <property type="entry name" value="CYTOCHROME B561"/>
    <property type="match status" value="1"/>
</dbReference>
<evidence type="ECO:0000256" key="6">
    <source>
        <dbReference type="ARBA" id="ARBA00022692"/>
    </source>
</evidence>
<feature type="compositionally biased region" description="Low complexity" evidence="13">
    <location>
        <begin position="220"/>
        <end position="241"/>
    </location>
</feature>
<dbReference type="EMBL" id="CP076361">
    <property type="protein sequence ID" value="QWK90759.1"/>
    <property type="molecule type" value="Genomic_DNA"/>
</dbReference>
<gene>
    <name evidence="16" type="ORF">KM031_02265</name>
</gene>
<dbReference type="GO" id="GO:0022904">
    <property type="term" value="P:respiratory electron transport chain"/>
    <property type="evidence" value="ECO:0007669"/>
    <property type="project" value="InterPro"/>
</dbReference>
<dbReference type="RefSeq" id="WP_215503995.1">
    <property type="nucleotide sequence ID" value="NZ_CP076361.1"/>
</dbReference>
<keyword evidence="11 14" id="KW-0472">Membrane</keyword>
<proteinExistence type="inferred from homology"/>
<dbReference type="SUPFAM" id="SSF101874">
    <property type="entry name" value="YceI-like"/>
    <property type="match status" value="1"/>
</dbReference>
<accession>A0A975P6I6</accession>
<dbReference type="Pfam" id="PF04264">
    <property type="entry name" value="YceI"/>
    <property type="match status" value="1"/>
</dbReference>
<keyword evidence="3" id="KW-0813">Transport</keyword>
<evidence type="ECO:0000256" key="8">
    <source>
        <dbReference type="ARBA" id="ARBA00022982"/>
    </source>
</evidence>
<dbReference type="InterPro" id="IPR036761">
    <property type="entry name" value="TTHA0802/YceI-like_sf"/>
</dbReference>
<evidence type="ECO:0000256" key="12">
    <source>
        <dbReference type="ARBA" id="ARBA00037975"/>
    </source>
</evidence>
<evidence type="ECO:0000256" key="9">
    <source>
        <dbReference type="ARBA" id="ARBA00022989"/>
    </source>
</evidence>
<protein>
    <submittedName>
        <fullName evidence="16">Cytochrome b/b6 domain-containing protein</fullName>
    </submittedName>
</protein>
<evidence type="ECO:0000256" key="4">
    <source>
        <dbReference type="ARBA" id="ARBA00022475"/>
    </source>
</evidence>
<evidence type="ECO:0000256" key="2">
    <source>
        <dbReference type="ARBA" id="ARBA00004651"/>
    </source>
</evidence>
<dbReference type="GO" id="GO:0020037">
    <property type="term" value="F:heme binding"/>
    <property type="evidence" value="ECO:0007669"/>
    <property type="project" value="TreeGrafter"/>
</dbReference>
<reference evidence="16" key="1">
    <citation type="submission" date="2021-06" db="EMBL/GenBank/DDBJ databases">
        <title>Direct submission.</title>
        <authorList>
            <person name="Lee C.-S."/>
            <person name="Jin L."/>
        </authorList>
    </citation>
    <scope>NUCLEOTIDE SEQUENCE</scope>
    <source>
        <strain evidence="16">Con5</strain>
    </source>
</reference>
<keyword evidence="5" id="KW-0349">Heme</keyword>
<evidence type="ECO:0000256" key="13">
    <source>
        <dbReference type="SAM" id="MobiDB-lite"/>
    </source>
</evidence>
<dbReference type="GO" id="GO:0005886">
    <property type="term" value="C:plasma membrane"/>
    <property type="evidence" value="ECO:0007669"/>
    <property type="project" value="UniProtKB-SubCell"/>
</dbReference>
<dbReference type="InterPro" id="IPR011577">
    <property type="entry name" value="Cyt_b561_bac/Ni-Hgenase"/>
</dbReference>
<dbReference type="PANTHER" id="PTHR30529:SF1">
    <property type="entry name" value="CYTOCHROME B561 HOMOLOG 2"/>
    <property type="match status" value="1"/>
</dbReference>
<dbReference type="AlphaFoldDB" id="A0A975P6I6"/>
<keyword evidence="7" id="KW-0479">Metal-binding</keyword>
<feature type="transmembrane region" description="Helical" evidence="14">
    <location>
        <begin position="96"/>
        <end position="114"/>
    </location>
</feature>
<dbReference type="KEGG" id="gfu:KM031_02265"/>
<feature type="transmembrane region" description="Helical" evidence="14">
    <location>
        <begin position="17"/>
        <end position="35"/>
    </location>
</feature>
<name>A0A975P6I6_9RHOB</name>
<feature type="domain" description="Lipid/polyisoprenoid-binding YceI-like" evidence="15">
    <location>
        <begin position="244"/>
        <end position="402"/>
    </location>
</feature>
<evidence type="ECO:0000313" key="16">
    <source>
        <dbReference type="EMBL" id="QWK90759.1"/>
    </source>
</evidence>
<sequence length="405" mass="42183">MPATNTSTAYGGIARSLHWLTALLILSAIGLGLYAESLPYDSSAALAQKAQIFSLHKTIGIAAFFVAAARILWALSQPRPAPLHPDRRLETLAAETVHWALYISMLAVPLSGWVHHAAVDGFAPILWPFGQNLPLVPKSEALAAGATTLHWLFGKLLIGSILLHVAGALKHALIDRDGTLARMTKGTPSGGRAHHPRGPIFAALALYAAGTATALSLTAAPTPSPAPQAVAETPAPTTPATGGNWQVVNGTLGFSVKQMGADVAGSFPDWQAEITFAESPTDGRHGRVRVTIDTTSLTLGAVTDQAKEAEFFDVAQHKQAVFEAEILPAAAGATGYVAQGSLTLRGVTVPLSLPFTLDLQGDSATMQGSATLDRRDFGMGASYSDESSVGFGVTVTVTLTATRKG</sequence>
<dbReference type="Proteomes" id="UP000679352">
    <property type="component" value="Chromosome"/>
</dbReference>
<dbReference type="Gene3D" id="1.20.950.20">
    <property type="entry name" value="Transmembrane di-heme cytochromes, Chain C"/>
    <property type="match status" value="1"/>
</dbReference>
<evidence type="ECO:0000256" key="5">
    <source>
        <dbReference type="ARBA" id="ARBA00022617"/>
    </source>
</evidence>
<keyword evidence="8" id="KW-0249">Electron transport</keyword>
<keyword evidence="4" id="KW-1003">Cell membrane</keyword>
<dbReference type="InterPro" id="IPR016174">
    <property type="entry name" value="Di-haem_cyt_TM"/>
</dbReference>
<comment type="similarity">
    <text evidence="12">Belongs to the cytochrome b561 family.</text>
</comment>
<dbReference type="SUPFAM" id="SSF81342">
    <property type="entry name" value="Transmembrane di-heme cytochromes"/>
    <property type="match status" value="1"/>
</dbReference>
<keyword evidence="17" id="KW-1185">Reference proteome</keyword>
<comment type="subcellular location">
    <subcellularLocation>
        <location evidence="2">Cell membrane</location>
        <topology evidence="2">Multi-pass membrane protein</topology>
    </subcellularLocation>
</comment>
<dbReference type="GO" id="GO:0046872">
    <property type="term" value="F:metal ion binding"/>
    <property type="evidence" value="ECO:0007669"/>
    <property type="project" value="UniProtKB-KW"/>
</dbReference>
<evidence type="ECO:0000256" key="1">
    <source>
        <dbReference type="ARBA" id="ARBA00001970"/>
    </source>
</evidence>
<dbReference type="InterPro" id="IPR052168">
    <property type="entry name" value="Cytochrome_b561_oxidase"/>
</dbReference>
<dbReference type="Gene3D" id="2.40.128.110">
    <property type="entry name" value="Lipid/polyisoprenoid-binding, YceI-like"/>
    <property type="match status" value="1"/>
</dbReference>
<dbReference type="Pfam" id="PF01292">
    <property type="entry name" value="Ni_hydr_CYTB"/>
    <property type="match status" value="1"/>
</dbReference>
<evidence type="ECO:0000313" key="17">
    <source>
        <dbReference type="Proteomes" id="UP000679352"/>
    </source>
</evidence>
<feature type="region of interest" description="Disordered" evidence="13">
    <location>
        <begin position="220"/>
        <end position="244"/>
    </location>
</feature>
<dbReference type="InterPro" id="IPR007372">
    <property type="entry name" value="Lipid/polyisoprenoid-bd_YceI"/>
</dbReference>
<comment type="cofactor">
    <cofactor evidence="1">
        <name>heme b</name>
        <dbReference type="ChEBI" id="CHEBI:60344"/>
    </cofactor>
</comment>
<evidence type="ECO:0000256" key="10">
    <source>
        <dbReference type="ARBA" id="ARBA00023004"/>
    </source>
</evidence>
<organism evidence="16 17">
    <name type="scientific">Gemmobacter fulvus</name>
    <dbReference type="NCBI Taxonomy" id="2840474"/>
    <lineage>
        <taxon>Bacteria</taxon>
        <taxon>Pseudomonadati</taxon>
        <taxon>Pseudomonadota</taxon>
        <taxon>Alphaproteobacteria</taxon>
        <taxon>Rhodobacterales</taxon>
        <taxon>Paracoccaceae</taxon>
        <taxon>Gemmobacter</taxon>
    </lineage>
</organism>